<evidence type="ECO:0000259" key="1">
    <source>
        <dbReference type="Pfam" id="PF09718"/>
    </source>
</evidence>
<reference evidence="2 3" key="1">
    <citation type="submission" date="2020-05" db="EMBL/GenBank/DDBJ databases">
        <title>Azospirillum oleiclasticum sp. nov, a nitrogen-fixing and heavy crude oil-emulsifying bacterium isolated from the crude oil of Yumen Oilfield.</title>
        <authorList>
            <person name="Wu D."/>
            <person name="Cai M."/>
            <person name="Zhang X."/>
        </authorList>
    </citation>
    <scope>NUCLEOTIDE SEQUENCE [LARGE SCALE GENOMIC DNA]</scope>
    <source>
        <strain evidence="2 3">ROY-1-1-2</strain>
    </source>
</reference>
<protein>
    <submittedName>
        <fullName evidence="2">Phage tail tape measure protein</fullName>
    </submittedName>
</protein>
<sequence length="304" mass="32022">MAAINVELNLDGGITGRVNVQVTDTPAAATSTATTATSAVNTMSSSLAALMEPLRQLLDRLQRPSGAIAPPGGPTPSPGAAVAMVAAAGQGARVQATASIGKPAEEKKEDSQFTNKLKELSNFKDAIDKLSAGWLDGLSNKMTEFITKGKVKWKDFFDSIVNGLIKTGVNSILGKAISWIGDVFKIAHTGGIIGADQLPSRGALFATAQRFHEGGFPGLQSDEVPAILRRGEGVFTPEQMKALGGVGSQQFNQTVNITVAGSAGTPEQNRDLADQIGRQLHDEMRGLVLQEMRREMRPGGMLRS</sequence>
<evidence type="ECO:0000313" key="3">
    <source>
        <dbReference type="Proteomes" id="UP000584642"/>
    </source>
</evidence>
<proteinExistence type="predicted"/>
<dbReference type="RefSeq" id="WP_180284863.1">
    <property type="nucleotide sequence ID" value="NZ_JABFDB010000024.1"/>
</dbReference>
<organism evidence="2 3">
    <name type="scientific">Azospirillum oleiclasticum</name>
    <dbReference type="NCBI Taxonomy" id="2735135"/>
    <lineage>
        <taxon>Bacteria</taxon>
        <taxon>Pseudomonadati</taxon>
        <taxon>Pseudomonadota</taxon>
        <taxon>Alphaproteobacteria</taxon>
        <taxon>Rhodospirillales</taxon>
        <taxon>Azospirillaceae</taxon>
        <taxon>Azospirillum</taxon>
    </lineage>
</organism>
<dbReference type="Pfam" id="PF09718">
    <property type="entry name" value="Tape_meas_lam_C"/>
    <property type="match status" value="1"/>
</dbReference>
<dbReference type="EMBL" id="JABFDB010000024">
    <property type="protein sequence ID" value="NYZ23082.1"/>
    <property type="molecule type" value="Genomic_DNA"/>
</dbReference>
<dbReference type="Proteomes" id="UP000584642">
    <property type="component" value="Unassembled WGS sequence"/>
</dbReference>
<dbReference type="InterPro" id="IPR006431">
    <property type="entry name" value="Phage_tape_meas_C"/>
</dbReference>
<name>A0ABX2TGA4_9PROT</name>
<evidence type="ECO:0000313" key="2">
    <source>
        <dbReference type="EMBL" id="NYZ23082.1"/>
    </source>
</evidence>
<gene>
    <name evidence="2" type="ORF">HND93_25525</name>
</gene>
<feature type="domain" description="Bacteriophage tail tape measure C-terminal" evidence="1">
    <location>
        <begin position="119"/>
        <end position="172"/>
    </location>
</feature>
<comment type="caution">
    <text evidence="2">The sequence shown here is derived from an EMBL/GenBank/DDBJ whole genome shotgun (WGS) entry which is preliminary data.</text>
</comment>
<accession>A0ABX2TGA4</accession>
<keyword evidence="3" id="KW-1185">Reference proteome</keyword>